<protein>
    <submittedName>
        <fullName evidence="2">Uncharacterized protein</fullName>
    </submittedName>
</protein>
<accession>A0A915K844</accession>
<organism evidence="1 2">
    <name type="scientific">Romanomermis culicivorax</name>
    <name type="common">Nematode worm</name>
    <dbReference type="NCBI Taxonomy" id="13658"/>
    <lineage>
        <taxon>Eukaryota</taxon>
        <taxon>Metazoa</taxon>
        <taxon>Ecdysozoa</taxon>
        <taxon>Nematoda</taxon>
        <taxon>Enoplea</taxon>
        <taxon>Dorylaimia</taxon>
        <taxon>Mermithida</taxon>
        <taxon>Mermithoidea</taxon>
        <taxon>Mermithidae</taxon>
        <taxon>Romanomermis</taxon>
    </lineage>
</organism>
<proteinExistence type="predicted"/>
<evidence type="ECO:0000313" key="1">
    <source>
        <dbReference type="Proteomes" id="UP000887565"/>
    </source>
</evidence>
<dbReference type="AlphaFoldDB" id="A0A915K844"/>
<evidence type="ECO:0000313" key="2">
    <source>
        <dbReference type="WBParaSite" id="nRc.2.0.1.t34902-RA"/>
    </source>
</evidence>
<dbReference type="WBParaSite" id="nRc.2.0.1.t34902-RA">
    <property type="protein sequence ID" value="nRc.2.0.1.t34902-RA"/>
    <property type="gene ID" value="nRc.2.0.1.g34902"/>
</dbReference>
<reference evidence="2" key="1">
    <citation type="submission" date="2022-11" db="UniProtKB">
        <authorList>
            <consortium name="WormBaseParasite"/>
        </authorList>
    </citation>
    <scope>IDENTIFICATION</scope>
</reference>
<dbReference type="Proteomes" id="UP000887565">
    <property type="component" value="Unplaced"/>
</dbReference>
<sequence length="96" mass="10728">MEGPLKVILHLVSRLLVTLVVAYTTNRIASLNTIGQFRTNFLIIVDFEIQALVNLFVTATRQMTVKSAVVADLTCKQWSDDDNDEEDKISSDKSAQ</sequence>
<keyword evidence="1" id="KW-1185">Reference proteome</keyword>
<name>A0A915K844_ROMCU</name>